<keyword evidence="2" id="KW-0378">Hydrolase</keyword>
<reference evidence="5" key="1">
    <citation type="submission" date="2020-08" db="EMBL/GenBank/DDBJ databases">
        <title>Genome public.</title>
        <authorList>
            <person name="Liu C."/>
            <person name="Sun Q."/>
        </authorList>
    </citation>
    <scope>NUCLEOTIDE SEQUENCE</scope>
    <source>
        <strain evidence="5">NSJ-40</strain>
    </source>
</reference>
<evidence type="ECO:0000313" key="5">
    <source>
        <dbReference type="EMBL" id="MBC8533122.1"/>
    </source>
</evidence>
<comment type="similarity">
    <text evidence="3">Belongs to the peptidase U32 family.</text>
</comment>
<dbReference type="Gene3D" id="2.40.30.10">
    <property type="entry name" value="Translation factors"/>
    <property type="match status" value="1"/>
</dbReference>
<dbReference type="PANTHER" id="PTHR30217:SF6">
    <property type="entry name" value="TRNA HYDROXYLATION PROTEIN P"/>
    <property type="match status" value="1"/>
</dbReference>
<dbReference type="PANTHER" id="PTHR30217">
    <property type="entry name" value="PEPTIDASE U32 FAMILY"/>
    <property type="match status" value="1"/>
</dbReference>
<evidence type="ECO:0000313" key="6">
    <source>
        <dbReference type="Proteomes" id="UP000651482"/>
    </source>
</evidence>
<dbReference type="Pfam" id="PF01136">
    <property type="entry name" value="Peptidase_U32"/>
    <property type="match status" value="1"/>
</dbReference>
<dbReference type="PROSITE" id="PS01276">
    <property type="entry name" value="PEPTIDASE_U32"/>
    <property type="match status" value="1"/>
</dbReference>
<dbReference type="EMBL" id="JACRSN010000004">
    <property type="protein sequence ID" value="MBC8533122.1"/>
    <property type="molecule type" value="Genomic_DNA"/>
</dbReference>
<sequence>MSTTTTELLSPAGDFETVRAACRFGADAVYLGGPALQMRAQKAAFTMDGIQEAAAYLHAHGKKLYVTVNSFAKNEEFPALPAYAKALWEAGADAAIISDLGVLSVFREAAPGLPIHISTQANCQNYRAAQAYAALGASRIVLARELTLPEIAEIRANTPPELELEAFVHGAMCMAYSGRCFLSAYLTGRSANRGECVQSCRWRYHLVEETRPGSYLPVEEEADGAAILSSHDLNCLSFLDAIREAGVMSLKIEGRMKTPYYVATVTNAYRRAIDHSAPESVLQEELLAVSHRPYASGFYFGDLKHPEPNDGVYRQSCRFAAVVKSYENGRVTVEQRNRFVQGDRMEVVSPDSMGLSFLAENLTDSWGNPVTAAPHAQERITMDCPFALSEGDFLRVRTL</sequence>
<accession>A0A926D834</accession>
<keyword evidence="6" id="KW-1185">Reference proteome</keyword>
<evidence type="ECO:0000256" key="2">
    <source>
        <dbReference type="ARBA" id="ARBA00022801"/>
    </source>
</evidence>
<evidence type="ECO:0000259" key="4">
    <source>
        <dbReference type="Pfam" id="PF16325"/>
    </source>
</evidence>
<dbReference type="Proteomes" id="UP000651482">
    <property type="component" value="Unassembled WGS sequence"/>
</dbReference>
<protein>
    <submittedName>
        <fullName evidence="5">U32 family peptidase</fullName>
    </submittedName>
</protein>
<dbReference type="RefSeq" id="WP_249318473.1">
    <property type="nucleotide sequence ID" value="NZ_JACRSN010000004.1"/>
</dbReference>
<dbReference type="InterPro" id="IPR001539">
    <property type="entry name" value="Peptidase_U32"/>
</dbReference>
<organism evidence="5 6">
    <name type="scientific">Yeguia hominis</name>
    <dbReference type="NCBI Taxonomy" id="2763662"/>
    <lineage>
        <taxon>Bacteria</taxon>
        <taxon>Bacillati</taxon>
        <taxon>Bacillota</taxon>
        <taxon>Clostridia</taxon>
        <taxon>Eubacteriales</taxon>
        <taxon>Yeguiaceae</taxon>
        <taxon>Yeguia</taxon>
    </lineage>
</organism>
<keyword evidence="1" id="KW-0645">Protease</keyword>
<evidence type="ECO:0000256" key="3">
    <source>
        <dbReference type="ARBA" id="ARBA00038374"/>
    </source>
</evidence>
<dbReference type="GO" id="GO:0006508">
    <property type="term" value="P:proteolysis"/>
    <property type="evidence" value="ECO:0007669"/>
    <property type="project" value="UniProtKB-KW"/>
</dbReference>
<dbReference type="GO" id="GO:0008233">
    <property type="term" value="F:peptidase activity"/>
    <property type="evidence" value="ECO:0007669"/>
    <property type="project" value="UniProtKB-KW"/>
</dbReference>
<dbReference type="Pfam" id="PF16325">
    <property type="entry name" value="Peptidase_U32_C"/>
    <property type="match status" value="1"/>
</dbReference>
<evidence type="ECO:0000256" key="1">
    <source>
        <dbReference type="ARBA" id="ARBA00022670"/>
    </source>
</evidence>
<comment type="caution">
    <text evidence="5">The sequence shown here is derived from an EMBL/GenBank/DDBJ whole genome shotgun (WGS) entry which is preliminary data.</text>
</comment>
<gene>
    <name evidence="5" type="ORF">IAG03_03700</name>
</gene>
<feature type="domain" description="Peptidase family U32 C-terminal" evidence="4">
    <location>
        <begin position="316"/>
        <end position="395"/>
    </location>
</feature>
<proteinExistence type="inferred from homology"/>
<dbReference type="SUPFAM" id="SSF51412">
    <property type="entry name" value="Inosine monophosphate dehydrogenase (IMPDH)"/>
    <property type="match status" value="1"/>
</dbReference>
<dbReference type="InterPro" id="IPR051454">
    <property type="entry name" value="RNA/ubiquinone_mod_enzymes"/>
</dbReference>
<name>A0A926D834_9FIRM</name>
<dbReference type="AlphaFoldDB" id="A0A926D834"/>
<dbReference type="InterPro" id="IPR032525">
    <property type="entry name" value="Peptidase_U32_C"/>
</dbReference>